<dbReference type="OrthoDB" id="3830014at2759"/>
<sequence>MATYSNHRYQTSFARSLLYPWLHLQRFYGTPSLVTLQRTLKTAELLSTSTMSASPMHRVTLFKIESQADRQSLMDLYRTLPTTAVRNGKPYILSAAVGPTFDDTRNQGYTLAAFTMFATEDDMRFYDEGCAAHAEIKKLARSIHGGGVMTVYFQDGL</sequence>
<dbReference type="PROSITE" id="PS51502">
    <property type="entry name" value="S_R_A_B_BARREL"/>
    <property type="match status" value="1"/>
</dbReference>
<name>A0A9P1MB43_9PEZI</name>
<keyword evidence="3" id="KW-1185">Reference proteome</keyword>
<feature type="domain" description="Stress-response A/B barrel" evidence="1">
    <location>
        <begin position="56"/>
        <end position="153"/>
    </location>
</feature>
<dbReference type="Proteomes" id="UP000838763">
    <property type="component" value="Unassembled WGS sequence"/>
</dbReference>
<evidence type="ECO:0000313" key="2">
    <source>
        <dbReference type="EMBL" id="CAI4214310.1"/>
    </source>
</evidence>
<dbReference type="AlphaFoldDB" id="A0A9P1MB43"/>
<protein>
    <recommendedName>
        <fullName evidence="1">Stress-response A/B barrel domain-containing protein</fullName>
    </recommendedName>
</protein>
<dbReference type="Gene3D" id="3.30.70.100">
    <property type="match status" value="1"/>
</dbReference>
<evidence type="ECO:0000313" key="3">
    <source>
        <dbReference type="Proteomes" id="UP000838763"/>
    </source>
</evidence>
<reference evidence="2" key="1">
    <citation type="submission" date="2022-11" db="EMBL/GenBank/DDBJ databases">
        <authorList>
            <person name="Scott C."/>
            <person name="Bruce N."/>
        </authorList>
    </citation>
    <scope>NUCLEOTIDE SEQUENCE</scope>
</reference>
<proteinExistence type="predicted"/>
<dbReference type="InterPro" id="IPR013097">
    <property type="entry name" value="Dabb"/>
</dbReference>
<dbReference type="SUPFAM" id="SSF54909">
    <property type="entry name" value="Dimeric alpha+beta barrel"/>
    <property type="match status" value="1"/>
</dbReference>
<dbReference type="InterPro" id="IPR011008">
    <property type="entry name" value="Dimeric_a/b-barrel"/>
</dbReference>
<accession>A0A9P1MB43</accession>
<evidence type="ECO:0000259" key="1">
    <source>
        <dbReference type="PROSITE" id="PS51502"/>
    </source>
</evidence>
<dbReference type="SMART" id="SM00886">
    <property type="entry name" value="Dabb"/>
    <property type="match status" value="1"/>
</dbReference>
<gene>
    <name evidence="2" type="ORF">PPNO1_LOCUS4040</name>
</gene>
<comment type="caution">
    <text evidence="2">The sequence shown here is derived from an EMBL/GenBank/DDBJ whole genome shotgun (WGS) entry which is preliminary data.</text>
</comment>
<dbReference type="EMBL" id="CALLCH030000011">
    <property type="protein sequence ID" value="CAI4214310.1"/>
    <property type="molecule type" value="Genomic_DNA"/>
</dbReference>
<organism evidence="2 3">
    <name type="scientific">Parascedosporium putredinis</name>
    <dbReference type="NCBI Taxonomy" id="1442378"/>
    <lineage>
        <taxon>Eukaryota</taxon>
        <taxon>Fungi</taxon>
        <taxon>Dikarya</taxon>
        <taxon>Ascomycota</taxon>
        <taxon>Pezizomycotina</taxon>
        <taxon>Sordariomycetes</taxon>
        <taxon>Hypocreomycetidae</taxon>
        <taxon>Microascales</taxon>
        <taxon>Microascaceae</taxon>
        <taxon>Parascedosporium</taxon>
    </lineage>
</organism>
<dbReference type="Pfam" id="PF07876">
    <property type="entry name" value="Dabb"/>
    <property type="match status" value="1"/>
</dbReference>